<dbReference type="AlphaFoldDB" id="A0A2Z6M6V0"/>
<dbReference type="OrthoDB" id="10255632at2759"/>
<reference evidence="2" key="1">
    <citation type="journal article" date="2017" name="Front. Plant Sci.">
        <title>Climate Clever Clovers: New Paradigm to Reduce the Environmental Footprint of Ruminants by Breeding Low Methanogenic Forages Utilizing Haplotype Variation.</title>
        <authorList>
            <person name="Kaur P."/>
            <person name="Appels R."/>
            <person name="Bayer P.E."/>
            <person name="Keeble-Gagnere G."/>
            <person name="Wang J."/>
            <person name="Hirakawa H."/>
            <person name="Shirasawa K."/>
            <person name="Vercoe P."/>
            <person name="Stefanova K."/>
            <person name="Durmic Z."/>
            <person name="Nichols P."/>
            <person name="Revell C."/>
            <person name="Isobe S.N."/>
            <person name="Edwards D."/>
            <person name="Erskine W."/>
        </authorList>
    </citation>
    <scope>NUCLEOTIDE SEQUENCE [LARGE SCALE GENOMIC DNA]</scope>
    <source>
        <strain evidence="2">cv. Daliak</strain>
    </source>
</reference>
<dbReference type="EMBL" id="DF973176">
    <property type="protein sequence ID" value="GAU17769.1"/>
    <property type="molecule type" value="Genomic_DNA"/>
</dbReference>
<gene>
    <name evidence="1" type="ORF">TSUD_171570</name>
</gene>
<name>A0A2Z6M6V0_TRISU</name>
<accession>A0A2Z6M6V0</accession>
<keyword evidence="2" id="KW-1185">Reference proteome</keyword>
<dbReference type="Proteomes" id="UP000242715">
    <property type="component" value="Unassembled WGS sequence"/>
</dbReference>
<organism evidence="1 2">
    <name type="scientific">Trifolium subterraneum</name>
    <name type="common">Subterranean clover</name>
    <dbReference type="NCBI Taxonomy" id="3900"/>
    <lineage>
        <taxon>Eukaryota</taxon>
        <taxon>Viridiplantae</taxon>
        <taxon>Streptophyta</taxon>
        <taxon>Embryophyta</taxon>
        <taxon>Tracheophyta</taxon>
        <taxon>Spermatophyta</taxon>
        <taxon>Magnoliopsida</taxon>
        <taxon>eudicotyledons</taxon>
        <taxon>Gunneridae</taxon>
        <taxon>Pentapetalae</taxon>
        <taxon>rosids</taxon>
        <taxon>fabids</taxon>
        <taxon>Fabales</taxon>
        <taxon>Fabaceae</taxon>
        <taxon>Papilionoideae</taxon>
        <taxon>50 kb inversion clade</taxon>
        <taxon>NPAAA clade</taxon>
        <taxon>Hologalegina</taxon>
        <taxon>IRL clade</taxon>
        <taxon>Trifolieae</taxon>
        <taxon>Trifolium</taxon>
    </lineage>
</organism>
<proteinExistence type="predicted"/>
<sequence length="110" mass="12835">MWCYTSNGMQQWFNDLIRKLCAARCSVDISASWCSIHCCQYLWEVIDRDINLFSETMFDAWLKERSEVAMQCLQCKLLSEESEEAMNMKVGEATVCYGVPTRISRKNEII</sequence>
<evidence type="ECO:0000313" key="1">
    <source>
        <dbReference type="EMBL" id="GAU17769.1"/>
    </source>
</evidence>
<evidence type="ECO:0000313" key="2">
    <source>
        <dbReference type="Proteomes" id="UP000242715"/>
    </source>
</evidence>
<protein>
    <submittedName>
        <fullName evidence="1">Uncharacterized protein</fullName>
    </submittedName>
</protein>